<evidence type="ECO:0000256" key="1">
    <source>
        <dbReference type="ARBA" id="ARBA00004496"/>
    </source>
</evidence>
<dbReference type="GO" id="GO:0004190">
    <property type="term" value="F:aspartic-type endopeptidase activity"/>
    <property type="evidence" value="ECO:0007669"/>
    <property type="project" value="UniProtKB-KW"/>
</dbReference>
<dbReference type="InterPro" id="IPR000626">
    <property type="entry name" value="Ubiquitin-like_dom"/>
</dbReference>
<dbReference type="InterPro" id="IPR033882">
    <property type="entry name" value="DDI1_N"/>
</dbReference>
<organism evidence="11 12">
    <name type="scientific">Rickenella mellea</name>
    <dbReference type="NCBI Taxonomy" id="50990"/>
    <lineage>
        <taxon>Eukaryota</taxon>
        <taxon>Fungi</taxon>
        <taxon>Dikarya</taxon>
        <taxon>Basidiomycota</taxon>
        <taxon>Agaricomycotina</taxon>
        <taxon>Agaricomycetes</taxon>
        <taxon>Hymenochaetales</taxon>
        <taxon>Rickenellaceae</taxon>
        <taxon>Rickenella</taxon>
    </lineage>
</organism>
<evidence type="ECO:0000256" key="5">
    <source>
        <dbReference type="ARBA" id="ARBA00022670"/>
    </source>
</evidence>
<dbReference type="SUPFAM" id="SSF54236">
    <property type="entry name" value="Ubiquitin-like"/>
    <property type="match status" value="1"/>
</dbReference>
<dbReference type="GO" id="GO:0005737">
    <property type="term" value="C:cytoplasm"/>
    <property type="evidence" value="ECO:0007669"/>
    <property type="project" value="UniProtKB-SubCell"/>
</dbReference>
<dbReference type="Proteomes" id="UP000294933">
    <property type="component" value="Unassembled WGS sequence"/>
</dbReference>
<evidence type="ECO:0000256" key="7">
    <source>
        <dbReference type="ARBA" id="ARBA00022801"/>
    </source>
</evidence>
<dbReference type="InterPro" id="IPR009060">
    <property type="entry name" value="UBA-like_sf"/>
</dbReference>
<feature type="domain" description="Ubiquitin-like" evidence="10">
    <location>
        <begin position="1"/>
        <end position="77"/>
    </location>
</feature>
<dbReference type="SUPFAM" id="SSF46934">
    <property type="entry name" value="UBA-like"/>
    <property type="match status" value="1"/>
</dbReference>
<feature type="region of interest" description="Disordered" evidence="8">
    <location>
        <begin position="238"/>
        <end position="296"/>
    </location>
</feature>
<sequence>MRLTFINDMGQSFIIEIDPQMELENIMALLEAESGIPIGEQSISFKGQDLSNPKATMTELGVGDDAMLMIRRKVVVGGRTIEQDAEMMRLQLLGDPTLMEQLREAQPEIAAAAQNNPARFAELLRQTRSRQSEAELQQQREIERLNADPFDVEAQRRIEEAIRQQAVMDNMEHALEYAPESFGRGRDVDLLFGLDMLKAHQAIIDLEKSVLRIQGREVKFLAEHELPDKARMFEMPVEDPASSSAAGTSMGRPQGAGSGQSHFPGGGNTLGSPPSGAGRGAVAAQRPAPPSPYPEADIQTLINLGATRETAIRALDAVGGNVEYAASVLFNF</sequence>
<dbReference type="Gene3D" id="1.10.8.10">
    <property type="entry name" value="DNA helicase RuvA subunit, C-terminal domain"/>
    <property type="match status" value="1"/>
</dbReference>
<keyword evidence="4" id="KW-0963">Cytoplasm</keyword>
<dbReference type="SMART" id="SM00213">
    <property type="entry name" value="UBQ"/>
    <property type="match status" value="1"/>
</dbReference>
<keyword evidence="5" id="KW-0645">Protease</keyword>
<dbReference type="PANTHER" id="PTHR12917:SF1">
    <property type="entry name" value="AT13091P"/>
    <property type="match status" value="1"/>
</dbReference>
<dbReference type="InterPro" id="IPR029071">
    <property type="entry name" value="Ubiquitin-like_domsf"/>
</dbReference>
<evidence type="ECO:0000259" key="9">
    <source>
        <dbReference type="PROSITE" id="PS50030"/>
    </source>
</evidence>
<evidence type="ECO:0000256" key="3">
    <source>
        <dbReference type="ARBA" id="ARBA00021491"/>
    </source>
</evidence>
<evidence type="ECO:0000256" key="6">
    <source>
        <dbReference type="ARBA" id="ARBA00022750"/>
    </source>
</evidence>
<dbReference type="STRING" id="50990.A0A4V3AZJ3"/>
<reference evidence="11 12" key="1">
    <citation type="submission" date="2018-06" db="EMBL/GenBank/DDBJ databases">
        <title>A transcriptomic atlas of mushroom development highlights an independent origin of complex multicellularity.</title>
        <authorList>
            <consortium name="DOE Joint Genome Institute"/>
            <person name="Krizsan K."/>
            <person name="Almasi E."/>
            <person name="Merenyi Z."/>
            <person name="Sahu N."/>
            <person name="Viragh M."/>
            <person name="Koszo T."/>
            <person name="Mondo S."/>
            <person name="Kiss B."/>
            <person name="Balint B."/>
            <person name="Kues U."/>
            <person name="Barry K."/>
            <person name="Hegedus J.C."/>
            <person name="Henrissat B."/>
            <person name="Johnson J."/>
            <person name="Lipzen A."/>
            <person name="Ohm R."/>
            <person name="Nagy I."/>
            <person name="Pangilinan J."/>
            <person name="Yan J."/>
            <person name="Xiong Y."/>
            <person name="Grigoriev I.V."/>
            <person name="Hibbett D.S."/>
            <person name="Nagy L.G."/>
        </authorList>
    </citation>
    <scope>NUCLEOTIDE SEQUENCE [LARGE SCALE GENOMIC DNA]</scope>
    <source>
        <strain evidence="11 12">SZMC22713</strain>
    </source>
</reference>
<dbReference type="CDD" id="cd14310">
    <property type="entry name" value="UBA_cnDdi1_like"/>
    <property type="match status" value="1"/>
</dbReference>
<dbReference type="PROSITE" id="PS50030">
    <property type="entry name" value="UBA"/>
    <property type="match status" value="1"/>
</dbReference>
<dbReference type="Pfam" id="PF00240">
    <property type="entry name" value="ubiquitin"/>
    <property type="match status" value="1"/>
</dbReference>
<dbReference type="VEuPathDB" id="FungiDB:BD410DRAFT_736209"/>
<dbReference type="PROSITE" id="PS50053">
    <property type="entry name" value="UBIQUITIN_2"/>
    <property type="match status" value="1"/>
</dbReference>
<dbReference type="Gene3D" id="2.40.70.10">
    <property type="entry name" value="Acid Proteases"/>
    <property type="match status" value="1"/>
</dbReference>
<name>A0A4V3AZJ3_9AGAM</name>
<comment type="subcellular location">
    <subcellularLocation>
        <location evidence="1">Cytoplasm</location>
    </subcellularLocation>
</comment>
<feature type="domain" description="UBA" evidence="9">
    <location>
        <begin position="292"/>
        <end position="332"/>
    </location>
</feature>
<keyword evidence="12" id="KW-1185">Reference proteome</keyword>
<protein>
    <recommendedName>
        <fullName evidence="3">DNA damage-inducible protein 1</fullName>
    </recommendedName>
</protein>
<proteinExistence type="inferred from homology"/>
<dbReference type="Gene3D" id="3.10.20.90">
    <property type="entry name" value="Phosphatidylinositol 3-kinase Catalytic Subunit, Chain A, domain 1"/>
    <property type="match status" value="1"/>
</dbReference>
<feature type="compositionally biased region" description="Gly residues" evidence="8">
    <location>
        <begin position="254"/>
        <end position="269"/>
    </location>
</feature>
<keyword evidence="7" id="KW-0378">Hydrolase</keyword>
<dbReference type="InterPro" id="IPR015940">
    <property type="entry name" value="UBA"/>
</dbReference>
<dbReference type="AlphaFoldDB" id="A0A4V3AZJ3"/>
<evidence type="ECO:0000256" key="4">
    <source>
        <dbReference type="ARBA" id="ARBA00022490"/>
    </source>
</evidence>
<dbReference type="OrthoDB" id="1047367at2759"/>
<dbReference type="GO" id="GO:0006508">
    <property type="term" value="P:proteolysis"/>
    <property type="evidence" value="ECO:0007669"/>
    <property type="project" value="UniProtKB-KW"/>
</dbReference>
<evidence type="ECO:0000256" key="8">
    <source>
        <dbReference type="SAM" id="MobiDB-lite"/>
    </source>
</evidence>
<dbReference type="CDD" id="cd01796">
    <property type="entry name" value="Ubl_Ddi1_like"/>
    <property type="match status" value="1"/>
</dbReference>
<accession>A0A4V3AZJ3</accession>
<dbReference type="EMBL" id="ML170156">
    <property type="protein sequence ID" value="TDL29358.1"/>
    <property type="molecule type" value="Genomic_DNA"/>
</dbReference>
<evidence type="ECO:0000256" key="2">
    <source>
        <dbReference type="ARBA" id="ARBA00009136"/>
    </source>
</evidence>
<dbReference type="PANTHER" id="PTHR12917">
    <property type="entry name" value="ASPARTYL PROTEASE DDI-RELATED"/>
    <property type="match status" value="1"/>
</dbReference>
<keyword evidence="6" id="KW-0064">Aspartyl protease</keyword>
<evidence type="ECO:0000313" key="11">
    <source>
        <dbReference type="EMBL" id="TDL29358.1"/>
    </source>
</evidence>
<dbReference type="Pfam" id="PF00627">
    <property type="entry name" value="UBA"/>
    <property type="match status" value="1"/>
</dbReference>
<dbReference type="InterPro" id="IPR021109">
    <property type="entry name" value="Peptidase_aspartic_dom_sf"/>
</dbReference>
<evidence type="ECO:0000259" key="10">
    <source>
        <dbReference type="PROSITE" id="PS50053"/>
    </source>
</evidence>
<evidence type="ECO:0000313" key="12">
    <source>
        <dbReference type="Proteomes" id="UP000294933"/>
    </source>
</evidence>
<gene>
    <name evidence="11" type="ORF">BD410DRAFT_736209</name>
</gene>
<dbReference type="SMART" id="SM00165">
    <property type="entry name" value="UBA"/>
    <property type="match status" value="1"/>
</dbReference>
<comment type="similarity">
    <text evidence="2">Belongs to the DDI1 family.</text>
</comment>